<sequence length="718" mass="81322">MGHFDTMSSNDQLSHLGKSLTLTASALLGSHQNDDRILTQNSQYKTILHSTVNGKENAGSRNIISKIKDMDFHLRDRRRSIGFQDLLSAKDGEDFFKNQITSTRTSFKVLSHISDELLSDIPSHLSPENKSNLVLSRKITNKKNDGEYLIKNDDSPSLFQGFEGTLAIINNTLDHQGSNTYDNVKLLRGEEVTDDDNDFILPNGFTQESISRSYSLNVLRDLSEQVIKEIDLFEIQKKFAENEINDIDSKIKQLKFRRKNVFNKIARMEKNEFLLMSSLETIKERTDFLKEYGLEATESDELSEVNSQANEPDAQLMDSHVSEKDIFILSRDTNTDHDAIQDSTTYMDNEDSKLTPVEGLRHFFQNQNKKFKRIIPKLQHYYDEGSLIASLSKAHSENITCLDFDVPFGTLCTAGHMDNEIKVWNLSKKKQIGQMRGHLATINCMEFDNDYNMLVSGGKDALLKLWDLNTIPLNVEQDSTFDATKPCIYTFDSHIDEITALSLSSETLISGSQDRTLRQWDVRTGKHVQTMDLSFITLPTSLSSKTTSPEPYLLSPVSRKMNSMVGGVQCFDAAVVTGTKDGIVRFWDLRTGKVVRHLEGHTSSITCLKFDSKNIITGSTDKTVRVWDIRMGTLAGLLSFDTPVLSLDFDTDKIAIGTYDESVKVYDRHHDEQWACREDYDNVDEAPAEISSKVETIRYKNGYLVDGRTDGTINTWAI</sequence>
<dbReference type="CDD" id="cd00200">
    <property type="entry name" value="WD40"/>
    <property type="match status" value="1"/>
</dbReference>
<dbReference type="OrthoDB" id="496at2759"/>
<reference evidence="5 6" key="1">
    <citation type="journal article" date="2011" name="Proc. Natl. Acad. Sci. U.S.A.">
        <title>Evolutionary erosion of yeast sex chromosomes by mating-type switching accidents.</title>
        <authorList>
            <person name="Gordon J.L."/>
            <person name="Armisen D."/>
            <person name="Proux-Wera E."/>
            <person name="Oheigeartaigh S.S."/>
            <person name="Byrne K.P."/>
            <person name="Wolfe K.H."/>
        </authorList>
    </citation>
    <scope>NUCLEOTIDE SEQUENCE [LARGE SCALE GENOMIC DNA]</scope>
    <source>
        <strain evidence="6">ATCC 10597 / BCRC 20456 / CBS 421 / NBRC 0211 / NRRL Y-12639</strain>
    </source>
</reference>
<organism evidence="5 6">
    <name type="scientific">Naumovozyma dairenensis (strain ATCC 10597 / BCRC 20456 / CBS 421 / NBRC 0211 / NRRL Y-12639)</name>
    <name type="common">Saccharomyces dairenensis</name>
    <dbReference type="NCBI Taxonomy" id="1071378"/>
    <lineage>
        <taxon>Eukaryota</taxon>
        <taxon>Fungi</taxon>
        <taxon>Dikarya</taxon>
        <taxon>Ascomycota</taxon>
        <taxon>Saccharomycotina</taxon>
        <taxon>Saccharomycetes</taxon>
        <taxon>Saccharomycetales</taxon>
        <taxon>Saccharomycetaceae</taxon>
        <taxon>Naumovozyma</taxon>
    </lineage>
</organism>
<dbReference type="OMA" id="ERLRYMD"/>
<dbReference type="RefSeq" id="XP_003980193.1">
    <property type="nucleotide sequence ID" value="XM_003980144.1"/>
</dbReference>
<dbReference type="KEGG" id="ndi:NDAI_0G05340"/>
<dbReference type="GO" id="GO:0090141">
    <property type="term" value="P:positive regulation of mitochondrial fission"/>
    <property type="evidence" value="ECO:0007669"/>
    <property type="project" value="EnsemblFungi"/>
</dbReference>
<keyword evidence="6" id="KW-1185">Reference proteome</keyword>
<evidence type="ECO:0000256" key="1">
    <source>
        <dbReference type="ARBA" id="ARBA00022574"/>
    </source>
</evidence>
<dbReference type="InterPro" id="IPR019775">
    <property type="entry name" value="WD40_repeat_CS"/>
</dbReference>
<feature type="repeat" description="WD" evidence="3">
    <location>
        <begin position="598"/>
        <end position="637"/>
    </location>
</feature>
<keyword evidence="1 3" id="KW-0853">WD repeat</keyword>
<dbReference type="PROSITE" id="PS50294">
    <property type="entry name" value="WD_REPEATS_REGION"/>
    <property type="match status" value="3"/>
</dbReference>
<evidence type="ECO:0000313" key="5">
    <source>
        <dbReference type="EMBL" id="CCK73517.1"/>
    </source>
</evidence>
<dbReference type="HOGENOM" id="CLU_012350_1_0_1"/>
<feature type="repeat" description="WD" evidence="3">
    <location>
        <begin position="575"/>
        <end position="597"/>
    </location>
</feature>
<dbReference type="GeneID" id="13927079"/>
<dbReference type="CDD" id="cd22881">
    <property type="entry name" value="Mdv1_N"/>
    <property type="match status" value="1"/>
</dbReference>
<dbReference type="InterPro" id="IPR020472">
    <property type="entry name" value="WD40_PAC1"/>
</dbReference>
<dbReference type="PANTHER" id="PTHR19848:SF8">
    <property type="entry name" value="F-BOX AND WD REPEAT DOMAIN CONTAINING 7"/>
    <property type="match status" value="1"/>
</dbReference>
<protein>
    <submittedName>
        <fullName evidence="5">Uncharacterized protein</fullName>
    </submittedName>
</protein>
<feature type="coiled-coil region" evidence="4">
    <location>
        <begin position="223"/>
        <end position="271"/>
    </location>
</feature>
<dbReference type="PROSITE" id="PS50082">
    <property type="entry name" value="WD_REPEATS_2"/>
    <property type="match status" value="5"/>
</dbReference>
<dbReference type="EMBL" id="HE580273">
    <property type="protein sequence ID" value="CCK73517.1"/>
    <property type="molecule type" value="Genomic_DNA"/>
</dbReference>
<dbReference type="InterPro" id="IPR001680">
    <property type="entry name" value="WD40_rpt"/>
</dbReference>
<keyword evidence="4" id="KW-0175">Coiled coil</keyword>
<dbReference type="eggNOG" id="KOG4155">
    <property type="taxonomic scope" value="Eukaryota"/>
</dbReference>
<dbReference type="GO" id="GO:0043130">
    <property type="term" value="F:ubiquitin binding"/>
    <property type="evidence" value="ECO:0007669"/>
    <property type="project" value="EnsemblFungi"/>
</dbReference>
<dbReference type="GO" id="GO:0000266">
    <property type="term" value="P:mitochondrial fission"/>
    <property type="evidence" value="ECO:0007669"/>
    <property type="project" value="EnsemblFungi"/>
</dbReference>
<dbReference type="AlphaFoldDB" id="J7RTF8"/>
<accession>J7RTF8</accession>
<dbReference type="InterPro" id="IPR036322">
    <property type="entry name" value="WD40_repeat_dom_sf"/>
</dbReference>
<dbReference type="SUPFAM" id="SSF50978">
    <property type="entry name" value="WD40 repeat-like"/>
    <property type="match status" value="1"/>
</dbReference>
<gene>
    <name evidence="5" type="primary">NDAI0G05340</name>
    <name evidence="5" type="ordered locus">NDAI_0G05340</name>
</gene>
<dbReference type="Pfam" id="PF00400">
    <property type="entry name" value="WD40"/>
    <property type="match status" value="4"/>
</dbReference>
<keyword evidence="2" id="KW-0677">Repeat</keyword>
<dbReference type="Proteomes" id="UP000000689">
    <property type="component" value="Chromosome 7"/>
</dbReference>
<dbReference type="SMART" id="SM00320">
    <property type="entry name" value="WD40"/>
    <property type="match status" value="6"/>
</dbReference>
<evidence type="ECO:0000313" key="6">
    <source>
        <dbReference type="Proteomes" id="UP000000689"/>
    </source>
</evidence>
<dbReference type="InterPro" id="IPR015943">
    <property type="entry name" value="WD40/YVTN_repeat-like_dom_sf"/>
</dbReference>
<name>J7RTF8_NAUDC</name>
<dbReference type="Gene3D" id="6.10.280.220">
    <property type="match status" value="1"/>
</dbReference>
<proteinExistence type="predicted"/>
<dbReference type="PROSITE" id="PS00678">
    <property type="entry name" value="WD_REPEATS_1"/>
    <property type="match status" value="4"/>
</dbReference>
<evidence type="ECO:0000256" key="2">
    <source>
        <dbReference type="ARBA" id="ARBA00022737"/>
    </source>
</evidence>
<dbReference type="GO" id="GO:0005741">
    <property type="term" value="C:mitochondrial outer membrane"/>
    <property type="evidence" value="ECO:0007669"/>
    <property type="project" value="EnsemblFungi"/>
</dbReference>
<feature type="repeat" description="WD" evidence="3">
    <location>
        <begin position="435"/>
        <end position="470"/>
    </location>
</feature>
<dbReference type="STRING" id="1071378.J7RTF8"/>
<dbReference type="PRINTS" id="PR00320">
    <property type="entry name" value="GPROTEINBRPT"/>
</dbReference>
<dbReference type="PANTHER" id="PTHR19848">
    <property type="entry name" value="WD40 REPEAT PROTEIN"/>
    <property type="match status" value="1"/>
</dbReference>
<dbReference type="Gene3D" id="2.130.10.10">
    <property type="entry name" value="YVTN repeat-like/Quinoprotein amine dehydrogenase"/>
    <property type="match status" value="2"/>
</dbReference>
<feature type="repeat" description="WD" evidence="3">
    <location>
        <begin position="392"/>
        <end position="434"/>
    </location>
</feature>
<dbReference type="GO" id="GO:0016559">
    <property type="term" value="P:peroxisome fission"/>
    <property type="evidence" value="ECO:0007669"/>
    <property type="project" value="EnsemblFungi"/>
</dbReference>
<evidence type="ECO:0000256" key="4">
    <source>
        <dbReference type="SAM" id="Coils"/>
    </source>
</evidence>
<feature type="repeat" description="WD" evidence="3">
    <location>
        <begin position="491"/>
        <end position="530"/>
    </location>
</feature>
<evidence type="ECO:0000256" key="3">
    <source>
        <dbReference type="PROSITE-ProRule" id="PRU00221"/>
    </source>
</evidence>